<dbReference type="InterPro" id="IPR017441">
    <property type="entry name" value="Protein_kinase_ATP_BS"/>
</dbReference>
<dbReference type="Gene3D" id="1.10.510.10">
    <property type="entry name" value="Transferase(Phosphotransferase) domain 1"/>
    <property type="match status" value="1"/>
</dbReference>
<evidence type="ECO:0000256" key="13">
    <source>
        <dbReference type="SAM" id="Phobius"/>
    </source>
</evidence>
<gene>
    <name evidence="15" type="ORF">ODALV1_LOCUS5503</name>
</gene>
<evidence type="ECO:0000256" key="4">
    <source>
        <dbReference type="ARBA" id="ARBA00022723"/>
    </source>
</evidence>
<evidence type="ECO:0000256" key="10">
    <source>
        <dbReference type="ARBA" id="ARBA00022871"/>
    </source>
</evidence>
<keyword evidence="12" id="KW-0808">Transferase</keyword>
<comment type="similarity">
    <text evidence="12">Belongs to the protein kinase superfamily.</text>
</comment>
<evidence type="ECO:0000256" key="9">
    <source>
        <dbReference type="ARBA" id="ARBA00022843"/>
    </source>
</evidence>
<feature type="domain" description="Protein kinase" evidence="14">
    <location>
        <begin position="30"/>
        <end position="314"/>
    </location>
</feature>
<dbReference type="EMBL" id="CAXLJM020000016">
    <property type="protein sequence ID" value="CAL8083501.1"/>
    <property type="molecule type" value="Genomic_DNA"/>
</dbReference>
<evidence type="ECO:0000256" key="11">
    <source>
        <dbReference type="PROSITE-ProRule" id="PRU10141"/>
    </source>
</evidence>
<keyword evidence="3" id="KW-0597">Phosphoprotein</keyword>
<dbReference type="Pfam" id="PF00069">
    <property type="entry name" value="Pkinase"/>
    <property type="match status" value="1"/>
</dbReference>
<organism evidence="15 16">
    <name type="scientific">Orchesella dallaii</name>
    <dbReference type="NCBI Taxonomy" id="48710"/>
    <lineage>
        <taxon>Eukaryota</taxon>
        <taxon>Metazoa</taxon>
        <taxon>Ecdysozoa</taxon>
        <taxon>Arthropoda</taxon>
        <taxon>Hexapoda</taxon>
        <taxon>Collembola</taxon>
        <taxon>Entomobryomorpha</taxon>
        <taxon>Entomobryoidea</taxon>
        <taxon>Orchesellidae</taxon>
        <taxon>Orchesellinae</taxon>
        <taxon>Orchesella</taxon>
    </lineage>
</organism>
<protein>
    <recommendedName>
        <fullName evidence="14">Protein kinase domain-containing protein</fullName>
    </recommendedName>
</protein>
<evidence type="ECO:0000256" key="5">
    <source>
        <dbReference type="ARBA" id="ARBA00022741"/>
    </source>
</evidence>
<accession>A0ABP1PZ95</accession>
<evidence type="ECO:0000313" key="16">
    <source>
        <dbReference type="Proteomes" id="UP001642540"/>
    </source>
</evidence>
<evidence type="ECO:0000256" key="7">
    <source>
        <dbReference type="ARBA" id="ARBA00022840"/>
    </source>
</evidence>
<keyword evidence="12" id="KW-0418">Kinase</keyword>
<dbReference type="PROSITE" id="PS00108">
    <property type="entry name" value="PROTEIN_KINASE_ST"/>
    <property type="match status" value="1"/>
</dbReference>
<dbReference type="PANTHER" id="PTHR24346:SF102">
    <property type="entry name" value="TESTIS-SPECIFIC SERINE_THREONINE-PROTEIN KINASE 1"/>
    <property type="match status" value="1"/>
</dbReference>
<proteinExistence type="inferred from homology"/>
<dbReference type="PROSITE" id="PS00107">
    <property type="entry name" value="PROTEIN_KINASE_ATP"/>
    <property type="match status" value="1"/>
</dbReference>
<keyword evidence="13" id="KW-0472">Membrane</keyword>
<keyword evidence="13" id="KW-1133">Transmembrane helix</keyword>
<feature type="binding site" evidence="11">
    <location>
        <position position="65"/>
    </location>
    <ligand>
        <name>ATP</name>
        <dbReference type="ChEBI" id="CHEBI:30616"/>
    </ligand>
</feature>
<keyword evidence="6" id="KW-0221">Differentiation</keyword>
<dbReference type="Proteomes" id="UP001642540">
    <property type="component" value="Unassembled WGS sequence"/>
</dbReference>
<evidence type="ECO:0000256" key="12">
    <source>
        <dbReference type="RuleBase" id="RU000304"/>
    </source>
</evidence>
<evidence type="ECO:0000256" key="1">
    <source>
        <dbReference type="ARBA" id="ARBA00001946"/>
    </source>
</evidence>
<keyword evidence="8" id="KW-0460">Magnesium</keyword>
<keyword evidence="10" id="KW-0744">Spermatogenesis</keyword>
<comment type="caution">
    <text evidence="15">The sequence shown here is derived from an EMBL/GenBank/DDBJ whole genome shotgun (WGS) entry which is preliminary data.</text>
</comment>
<keyword evidence="4" id="KW-0479">Metal-binding</keyword>
<keyword evidence="7 11" id="KW-0067">ATP-binding</keyword>
<name>A0ABP1PZ95_9HEXA</name>
<keyword evidence="16" id="KW-1185">Reference proteome</keyword>
<keyword evidence="12" id="KW-0723">Serine/threonine-protein kinase</keyword>
<keyword evidence="13" id="KW-0812">Transmembrane</keyword>
<evidence type="ECO:0000256" key="8">
    <source>
        <dbReference type="ARBA" id="ARBA00022842"/>
    </source>
</evidence>
<keyword evidence="5 11" id="KW-0547">Nucleotide-binding</keyword>
<dbReference type="PROSITE" id="PS50011">
    <property type="entry name" value="PROTEIN_KINASE_DOM"/>
    <property type="match status" value="1"/>
</dbReference>
<comment type="cofactor">
    <cofactor evidence="1">
        <name>Mg(2+)</name>
        <dbReference type="ChEBI" id="CHEBI:18420"/>
    </cofactor>
</comment>
<evidence type="ECO:0000256" key="6">
    <source>
        <dbReference type="ARBA" id="ARBA00022782"/>
    </source>
</evidence>
<evidence type="ECO:0000313" key="15">
    <source>
        <dbReference type="EMBL" id="CAL8083501.1"/>
    </source>
</evidence>
<dbReference type="SUPFAM" id="SSF56112">
    <property type="entry name" value="Protein kinase-like (PK-like)"/>
    <property type="match status" value="1"/>
</dbReference>
<dbReference type="PANTHER" id="PTHR24346">
    <property type="entry name" value="MAP/MICROTUBULE AFFINITY-REGULATING KINASE"/>
    <property type="match status" value="1"/>
</dbReference>
<dbReference type="SMART" id="SM00220">
    <property type="entry name" value="S_TKc"/>
    <property type="match status" value="1"/>
</dbReference>
<reference evidence="15 16" key="1">
    <citation type="submission" date="2024-08" db="EMBL/GenBank/DDBJ databases">
        <authorList>
            <person name="Cucini C."/>
            <person name="Frati F."/>
        </authorList>
    </citation>
    <scope>NUCLEOTIDE SEQUENCE [LARGE SCALE GENOMIC DNA]</scope>
</reference>
<keyword evidence="2" id="KW-0217">Developmental protein</keyword>
<sequence length="348" mass="40271">MALASPPTSTPIPHPARLNTLNAYLYHHGYRMGKLIGEGSYSKVRLCPRRSDTEDHEKDPAVACKVINKRKASSDFVNKFLPRELQIVSKIKHFNIVRVYDVVEFDYYVYIFMDYCNNGDLLEYVKQRGFIKETRSQLYFRQVLSAVKYLHGLDIAHRDLKCENVLLTAEDQVRLSDFGFARTCRDSQSGKRILSNTYCGSCAYAAPEILQGTAYNPKLYDMWSLGCILFIILTGHMPFDESNVPKMLQNQMERNLNYPHQMEGVISKSAKRLIRFHANIQNELYKIVRTVRILVSLGSRTGVLKYQRGIFPFFKFFYLFCTPITMLIAIKLYMLLSNLTKSKPHVIR</sequence>
<evidence type="ECO:0000256" key="3">
    <source>
        <dbReference type="ARBA" id="ARBA00022553"/>
    </source>
</evidence>
<dbReference type="InterPro" id="IPR008271">
    <property type="entry name" value="Ser/Thr_kinase_AS"/>
</dbReference>
<keyword evidence="9" id="KW-0832">Ubl conjugation</keyword>
<evidence type="ECO:0000256" key="2">
    <source>
        <dbReference type="ARBA" id="ARBA00022473"/>
    </source>
</evidence>
<dbReference type="InterPro" id="IPR011009">
    <property type="entry name" value="Kinase-like_dom_sf"/>
</dbReference>
<feature type="transmembrane region" description="Helical" evidence="13">
    <location>
        <begin position="316"/>
        <end position="336"/>
    </location>
</feature>
<evidence type="ECO:0000259" key="14">
    <source>
        <dbReference type="PROSITE" id="PS50011"/>
    </source>
</evidence>
<dbReference type="InterPro" id="IPR000719">
    <property type="entry name" value="Prot_kinase_dom"/>
</dbReference>